<gene>
    <name evidence="7" type="ORF">AGRA3207_000056</name>
</gene>
<keyword evidence="1" id="KW-0285">Flavoprotein</keyword>
<evidence type="ECO:0000256" key="1">
    <source>
        <dbReference type="ARBA" id="ARBA00022630"/>
    </source>
</evidence>
<dbReference type="PANTHER" id="PTHR42847:SF4">
    <property type="entry name" value="ALKANESULFONATE MONOOXYGENASE-RELATED"/>
    <property type="match status" value="1"/>
</dbReference>
<feature type="compositionally biased region" description="Low complexity" evidence="5">
    <location>
        <begin position="313"/>
        <end position="337"/>
    </location>
</feature>
<dbReference type="InterPro" id="IPR050172">
    <property type="entry name" value="SsuD_RutA_monooxygenase"/>
</dbReference>
<feature type="domain" description="Luciferase-like" evidence="6">
    <location>
        <begin position="35"/>
        <end position="261"/>
    </location>
</feature>
<dbReference type="EMBL" id="CP059572">
    <property type="protein sequence ID" value="QXJ19506.1"/>
    <property type="molecule type" value="Genomic_DNA"/>
</dbReference>
<evidence type="ECO:0000256" key="4">
    <source>
        <dbReference type="ARBA" id="ARBA00023033"/>
    </source>
</evidence>
<dbReference type="InterPro" id="IPR011251">
    <property type="entry name" value="Luciferase-like_dom"/>
</dbReference>
<sequence length="347" mass="36516">MTEFIVTLPSRGDGARGDWGPPPASLPPFVTDLRYGVYGPFDHLAEAGRAAEIVGFDGALAPFDPGGEESVVVTSGLLRASRWLRGVAGLHPGVATPVYAAKVSASLQRFSGGRLDWRLSVDLDPAVARAQGDFVEGLDRYARADEFLTIAKGVWHEESYTYEGRFFHVLAGGFQEPLSSRPFPRVHLTGTSTEALDLSARHADVHVFDLGDDLDALTADLRGRAAVHRRAVAAGLTLPVLAREDGEEAAAEAARRAAAGAPPSGLVGSYEDVAEVIGDFAARGVTTFVLQAVPHIEETYRLGENLLPLLARTGPAGAPGTAETPGTAGAPDTAGTPDRSREHAHAD</sequence>
<dbReference type="Pfam" id="PF00296">
    <property type="entry name" value="Bac_luciferase"/>
    <property type="match status" value="1"/>
</dbReference>
<dbReference type="SUPFAM" id="SSF51679">
    <property type="entry name" value="Bacterial luciferase-like"/>
    <property type="match status" value="1"/>
</dbReference>
<evidence type="ECO:0000256" key="2">
    <source>
        <dbReference type="ARBA" id="ARBA00022643"/>
    </source>
</evidence>
<feature type="region of interest" description="Disordered" evidence="5">
    <location>
        <begin position="313"/>
        <end position="347"/>
    </location>
</feature>
<evidence type="ECO:0000256" key="3">
    <source>
        <dbReference type="ARBA" id="ARBA00023002"/>
    </source>
</evidence>
<dbReference type="PANTHER" id="PTHR42847">
    <property type="entry name" value="ALKANESULFONATE MONOOXYGENASE"/>
    <property type="match status" value="1"/>
</dbReference>
<keyword evidence="2" id="KW-0288">FMN</keyword>
<protein>
    <submittedName>
        <fullName evidence="7">LLM class flavin-dependent oxidoreductase</fullName>
    </submittedName>
</protein>
<proteinExistence type="predicted"/>
<keyword evidence="8" id="KW-1185">Reference proteome</keyword>
<dbReference type="Gene3D" id="3.20.20.30">
    <property type="entry name" value="Luciferase-like domain"/>
    <property type="match status" value="1"/>
</dbReference>
<feature type="compositionally biased region" description="Basic and acidic residues" evidence="5">
    <location>
        <begin position="338"/>
        <end position="347"/>
    </location>
</feature>
<accession>A0ABX8QLI6</accession>
<evidence type="ECO:0000313" key="8">
    <source>
        <dbReference type="Proteomes" id="UP001049518"/>
    </source>
</evidence>
<keyword evidence="4" id="KW-0503">Monooxygenase</keyword>
<name>A0ABX8QLI6_9ACTN</name>
<evidence type="ECO:0000256" key="5">
    <source>
        <dbReference type="SAM" id="MobiDB-lite"/>
    </source>
</evidence>
<evidence type="ECO:0000313" key="7">
    <source>
        <dbReference type="EMBL" id="QXJ19506.1"/>
    </source>
</evidence>
<dbReference type="RefSeq" id="WP_231332516.1">
    <property type="nucleotide sequence ID" value="NZ_CP059572.1"/>
</dbReference>
<dbReference type="Proteomes" id="UP001049518">
    <property type="component" value="Chromosome"/>
</dbReference>
<keyword evidence="3" id="KW-0560">Oxidoreductase</keyword>
<dbReference type="InterPro" id="IPR036661">
    <property type="entry name" value="Luciferase-like_sf"/>
</dbReference>
<organism evidence="7 8">
    <name type="scientific">Actinomadura graeca</name>
    <dbReference type="NCBI Taxonomy" id="2750812"/>
    <lineage>
        <taxon>Bacteria</taxon>
        <taxon>Bacillati</taxon>
        <taxon>Actinomycetota</taxon>
        <taxon>Actinomycetes</taxon>
        <taxon>Streptosporangiales</taxon>
        <taxon>Thermomonosporaceae</taxon>
        <taxon>Actinomadura</taxon>
    </lineage>
</organism>
<evidence type="ECO:0000259" key="6">
    <source>
        <dbReference type="Pfam" id="PF00296"/>
    </source>
</evidence>
<reference evidence="7" key="1">
    <citation type="submission" date="2020-07" db="EMBL/GenBank/DDBJ databases">
        <authorList>
            <person name="Tarantini F.S."/>
            <person name="Hong K.W."/>
            <person name="Chan K.G."/>
        </authorList>
    </citation>
    <scope>NUCLEOTIDE SEQUENCE</scope>
    <source>
        <strain evidence="7">32-07</strain>
    </source>
</reference>